<dbReference type="InterPro" id="IPR032675">
    <property type="entry name" value="LRR_dom_sf"/>
</dbReference>
<organism evidence="4 5">
    <name type="scientific">Taxus chinensis</name>
    <name type="common">Chinese yew</name>
    <name type="synonym">Taxus wallichiana var. chinensis</name>
    <dbReference type="NCBI Taxonomy" id="29808"/>
    <lineage>
        <taxon>Eukaryota</taxon>
        <taxon>Viridiplantae</taxon>
        <taxon>Streptophyta</taxon>
        <taxon>Embryophyta</taxon>
        <taxon>Tracheophyta</taxon>
        <taxon>Spermatophyta</taxon>
        <taxon>Pinopsida</taxon>
        <taxon>Pinidae</taxon>
        <taxon>Conifers II</taxon>
        <taxon>Cupressales</taxon>
        <taxon>Taxaceae</taxon>
        <taxon>Taxus</taxon>
    </lineage>
</organism>
<accession>A0AA38KPJ4</accession>
<dbReference type="Pfam" id="PF00931">
    <property type="entry name" value="NB-ARC"/>
    <property type="match status" value="1"/>
</dbReference>
<dbReference type="SUPFAM" id="SSF52540">
    <property type="entry name" value="P-loop containing nucleoside triphosphate hydrolases"/>
    <property type="match status" value="1"/>
</dbReference>
<reference evidence="4 5" key="1">
    <citation type="journal article" date="2021" name="Nat. Plants">
        <title>The Taxus genome provides insights into paclitaxel biosynthesis.</title>
        <authorList>
            <person name="Xiong X."/>
            <person name="Gou J."/>
            <person name="Liao Q."/>
            <person name="Li Y."/>
            <person name="Zhou Q."/>
            <person name="Bi G."/>
            <person name="Li C."/>
            <person name="Du R."/>
            <person name="Wang X."/>
            <person name="Sun T."/>
            <person name="Guo L."/>
            <person name="Liang H."/>
            <person name="Lu P."/>
            <person name="Wu Y."/>
            <person name="Zhang Z."/>
            <person name="Ro D.K."/>
            <person name="Shang Y."/>
            <person name="Huang S."/>
            <person name="Yan J."/>
        </authorList>
    </citation>
    <scope>NUCLEOTIDE SEQUENCE [LARGE SCALE GENOMIC DNA]</scope>
    <source>
        <strain evidence="4">Ta-2019</strain>
    </source>
</reference>
<dbReference type="InterPro" id="IPR055414">
    <property type="entry name" value="LRR_R13L4/SHOC2-like"/>
</dbReference>
<evidence type="ECO:0000259" key="2">
    <source>
        <dbReference type="Pfam" id="PF00931"/>
    </source>
</evidence>
<comment type="caution">
    <text evidence="4">The sequence shown here is derived from an EMBL/GenBank/DDBJ whole genome shotgun (WGS) entry which is preliminary data.</text>
</comment>
<dbReference type="PANTHER" id="PTHR36766:SF30">
    <property type="entry name" value="TIR-NBS TYPE DISEASE RESISTANCE PROTEIN-RELATED"/>
    <property type="match status" value="1"/>
</dbReference>
<feature type="domain" description="Disease resistance R13L4/SHOC-2-like LRR" evidence="3">
    <location>
        <begin position="482"/>
        <end position="578"/>
    </location>
</feature>
<feature type="non-terminal residue" evidence="4">
    <location>
        <position position="1070"/>
    </location>
</feature>
<dbReference type="PRINTS" id="PR00364">
    <property type="entry name" value="DISEASERSIST"/>
</dbReference>
<dbReference type="InterPro" id="IPR002182">
    <property type="entry name" value="NB-ARC"/>
</dbReference>
<dbReference type="Pfam" id="PF00560">
    <property type="entry name" value="LRR_1"/>
    <property type="match status" value="1"/>
</dbReference>
<dbReference type="OMA" id="ANNTECM"/>
<sequence>GIDDQVSSVIQLLEWENETNAAVAVVLHGLGGVGKTTVADAVVATLDIQGWKYSTVVSVTDGNGREQGEIQQEEQAFIYMDNVMVPGEHLQKLLPNNCKKLRLLVTARDEMVADVISGCRIRTHLYPVRPLPFHDARELLCNKMGVAGTMQISQINQILKICDGVPLVLERVGAYICQSLDKDEACRRVIEWSEDGNPFSSAEEHSIEENGLLFDLDELPASAKEAFLDICSFFNGWDWHKVSCITGEHELNSLQKRALLLKKEECENKVTVRPIVLTIGRKMTKGKRFTSPHDLSKVLEGNDLGDIGGIKGIWLQDNVSQPFLISARKLDLMHESLRVLALGDMTVVVEGQCSQKFKQIIYFQAGLIPCLPFHPTTPQELRFLDCSLPHNTDDLQLTKMSSKLKVLNLDGDRYNRRFEIANVFQRLRSLRTLKLAEFRKLKILPDELLLLTQLEELDLSGCEKLVQLPQGLGNLSALTKLSLTNCWKLKKLPESFGKLRFLKYLALYNCGFLKKLPEDFGSLSCLEELDLTDCSRLEKLPNSFGKLSSLKVLSLQNCTSLHSLPDDIVNLSALVRIEFQDRHIVNISCRYVILIKNLSFDRAKQLTNLPERLIDITCLKTLNLSHWSSLERLPEGFGQLKSLATLNLNDCCSLQQLSTDFHCLASLQTLEMQRCTKLEGKWIDTLVNIKTLDLVDIMESDMLIKRWAEMEIEQGQDSWQFAVRTERKKWKNEENIWYKATSKLFESEECFLTDFHGEPFSLSTIAPDTLLLVLYHHPSHPLQKHEQKLLEEVVKHDHPPPFQMIYVGKYSGELSKSVAERMMKVVADEEGRKHFSTWEDITNQCDNFILAKSRLYSELQKLTEQPQDSNVKLLRALFDSEGSRTSSLFLRNYTENMGVDELQGKTVLLLISDMIEHPFQSLKEIYSKINTNDDIEILSIPIPAEVRGNHKGPPGSDLAGFESILRNVPWPVLQNPWLLKTQVYEFIKREWGDLNQGILVVVDPSGRTVNKNALALVETWGAQVYPFSEEKMKQVEEEPPEEHMSEYILNALFHPALPTPHMSFKQRRRP</sequence>
<dbReference type="Gene3D" id="3.80.10.10">
    <property type="entry name" value="Ribonuclease Inhibitor"/>
    <property type="match status" value="2"/>
</dbReference>
<protein>
    <recommendedName>
        <fullName evidence="6">NB-ARC domain-containing protein</fullName>
    </recommendedName>
</protein>
<dbReference type="InterPro" id="IPR027417">
    <property type="entry name" value="P-loop_NTPase"/>
</dbReference>
<dbReference type="Gene3D" id="3.40.50.300">
    <property type="entry name" value="P-loop containing nucleotide triphosphate hydrolases"/>
    <property type="match status" value="1"/>
</dbReference>
<evidence type="ECO:0000256" key="1">
    <source>
        <dbReference type="ARBA" id="ARBA00022737"/>
    </source>
</evidence>
<gene>
    <name evidence="4" type="ORF">KI387_035340</name>
</gene>
<dbReference type="InterPro" id="IPR001611">
    <property type="entry name" value="Leu-rich_rpt"/>
</dbReference>
<dbReference type="SUPFAM" id="SSF52058">
    <property type="entry name" value="L domain-like"/>
    <property type="match status" value="1"/>
</dbReference>
<dbReference type="PANTHER" id="PTHR36766">
    <property type="entry name" value="PLANT BROAD-SPECTRUM MILDEW RESISTANCE PROTEIN RPW8"/>
    <property type="match status" value="1"/>
</dbReference>
<name>A0AA38KPJ4_TAXCH</name>
<proteinExistence type="predicted"/>
<evidence type="ECO:0000313" key="5">
    <source>
        <dbReference type="Proteomes" id="UP000824469"/>
    </source>
</evidence>
<dbReference type="Proteomes" id="UP000824469">
    <property type="component" value="Unassembled WGS sequence"/>
</dbReference>
<keyword evidence="1" id="KW-0677">Repeat</keyword>
<dbReference type="AlphaFoldDB" id="A0AA38KPJ4"/>
<dbReference type="EMBL" id="JAHRHJ020000007">
    <property type="protein sequence ID" value="KAH9307429.1"/>
    <property type="molecule type" value="Genomic_DNA"/>
</dbReference>
<evidence type="ECO:0008006" key="6">
    <source>
        <dbReference type="Google" id="ProtNLM"/>
    </source>
</evidence>
<evidence type="ECO:0000313" key="4">
    <source>
        <dbReference type="EMBL" id="KAH9307429.1"/>
    </source>
</evidence>
<dbReference type="Pfam" id="PF23598">
    <property type="entry name" value="LRR_14"/>
    <property type="match status" value="1"/>
</dbReference>
<keyword evidence="5" id="KW-1185">Reference proteome</keyword>
<feature type="domain" description="NB-ARC" evidence="2">
    <location>
        <begin position="3"/>
        <end position="72"/>
    </location>
</feature>
<evidence type="ECO:0000259" key="3">
    <source>
        <dbReference type="Pfam" id="PF23598"/>
    </source>
</evidence>